<reference evidence="2" key="1">
    <citation type="submission" date="2018-02" db="EMBL/GenBank/DDBJ databases">
        <title>Rhizophora mucronata_Transcriptome.</title>
        <authorList>
            <person name="Meera S.P."/>
            <person name="Sreeshan A."/>
            <person name="Augustine A."/>
        </authorList>
    </citation>
    <scope>NUCLEOTIDE SEQUENCE</scope>
    <source>
        <tissue evidence="2">Leaf</tissue>
    </source>
</reference>
<keyword evidence="1" id="KW-0812">Transmembrane</keyword>
<protein>
    <submittedName>
        <fullName evidence="2">Uncharacterized protein</fullName>
    </submittedName>
</protein>
<evidence type="ECO:0000313" key="2">
    <source>
        <dbReference type="EMBL" id="MBX64513.1"/>
    </source>
</evidence>
<dbReference type="EMBL" id="GGEC01084029">
    <property type="protein sequence ID" value="MBX64513.1"/>
    <property type="molecule type" value="Transcribed_RNA"/>
</dbReference>
<feature type="transmembrane region" description="Helical" evidence="1">
    <location>
        <begin position="22"/>
        <end position="44"/>
    </location>
</feature>
<dbReference type="AlphaFoldDB" id="A0A2P2QC36"/>
<keyword evidence="1" id="KW-1133">Transmembrane helix</keyword>
<keyword evidence="1" id="KW-0472">Membrane</keyword>
<sequence>MGSYYDKLMWKPLNDLVNDPKFYDFITICLNIRWIFSVIVCVWFQDDILEWTTLLVS</sequence>
<accession>A0A2P2QC36</accession>
<proteinExistence type="predicted"/>
<evidence type="ECO:0000256" key="1">
    <source>
        <dbReference type="SAM" id="Phobius"/>
    </source>
</evidence>
<name>A0A2P2QC36_RHIMU</name>
<organism evidence="2">
    <name type="scientific">Rhizophora mucronata</name>
    <name type="common">Asiatic mangrove</name>
    <dbReference type="NCBI Taxonomy" id="61149"/>
    <lineage>
        <taxon>Eukaryota</taxon>
        <taxon>Viridiplantae</taxon>
        <taxon>Streptophyta</taxon>
        <taxon>Embryophyta</taxon>
        <taxon>Tracheophyta</taxon>
        <taxon>Spermatophyta</taxon>
        <taxon>Magnoliopsida</taxon>
        <taxon>eudicotyledons</taxon>
        <taxon>Gunneridae</taxon>
        <taxon>Pentapetalae</taxon>
        <taxon>rosids</taxon>
        <taxon>fabids</taxon>
        <taxon>Malpighiales</taxon>
        <taxon>Rhizophoraceae</taxon>
        <taxon>Rhizophora</taxon>
    </lineage>
</organism>